<keyword evidence="7" id="KW-0647">Proteasome</keyword>
<keyword evidence="2" id="KW-0479">Metal-binding</keyword>
<evidence type="ECO:0000259" key="6">
    <source>
        <dbReference type="Pfam" id="PF14464"/>
    </source>
</evidence>
<evidence type="ECO:0000256" key="5">
    <source>
        <dbReference type="ARBA" id="ARBA00023049"/>
    </source>
</evidence>
<evidence type="ECO:0000256" key="1">
    <source>
        <dbReference type="ARBA" id="ARBA00022670"/>
    </source>
</evidence>
<dbReference type="Proteomes" id="UP000027153">
    <property type="component" value="Unassembled WGS sequence"/>
</dbReference>
<keyword evidence="3" id="KW-0378">Hydrolase</keyword>
<keyword evidence="1" id="KW-0645">Protease</keyword>
<dbReference type="OrthoDB" id="4612at2157"/>
<keyword evidence="4" id="KW-0862">Zinc</keyword>
<dbReference type="RefSeq" id="WP_048088349.1">
    <property type="nucleotide sequence ID" value="NZ_JMIY01000001.1"/>
</dbReference>
<organism evidence="7 8">
    <name type="scientific">Candidatus Methanoperedens nitratireducens</name>
    <dbReference type="NCBI Taxonomy" id="1392998"/>
    <lineage>
        <taxon>Archaea</taxon>
        <taxon>Methanobacteriati</taxon>
        <taxon>Methanobacteriota</taxon>
        <taxon>Stenosarchaea group</taxon>
        <taxon>Methanomicrobia</taxon>
        <taxon>Methanosarcinales</taxon>
        <taxon>ANME-2 cluster</taxon>
        <taxon>Candidatus Methanoperedentaceae</taxon>
        <taxon>Candidatus Methanoperedens</taxon>
    </lineage>
</organism>
<proteinExistence type="predicted"/>
<dbReference type="GO" id="GO:0046872">
    <property type="term" value="F:metal ion binding"/>
    <property type="evidence" value="ECO:0007669"/>
    <property type="project" value="UniProtKB-KW"/>
</dbReference>
<keyword evidence="8" id="KW-1185">Reference proteome</keyword>
<dbReference type="EMBL" id="JMIY01000001">
    <property type="protein sequence ID" value="KCZ73143.1"/>
    <property type="molecule type" value="Genomic_DNA"/>
</dbReference>
<dbReference type="GO" id="GO:0008237">
    <property type="term" value="F:metallopeptidase activity"/>
    <property type="evidence" value="ECO:0007669"/>
    <property type="project" value="UniProtKB-KW"/>
</dbReference>
<protein>
    <submittedName>
        <fullName evidence="7">Proteasome Rpn11 subunit JAMM motif</fullName>
    </submittedName>
</protein>
<feature type="domain" description="JAB" evidence="6">
    <location>
        <begin position="16"/>
        <end position="106"/>
    </location>
</feature>
<dbReference type="AlphaFoldDB" id="A0A062V9B6"/>
<comment type="caution">
    <text evidence="7">The sequence shown here is derived from an EMBL/GenBank/DDBJ whole genome shotgun (WGS) entry which is preliminary data.</text>
</comment>
<dbReference type="Pfam" id="PF14464">
    <property type="entry name" value="Prok-JAB"/>
    <property type="match status" value="1"/>
</dbReference>
<gene>
    <name evidence="7" type="ORF">ANME2D_00202</name>
</gene>
<evidence type="ECO:0000256" key="2">
    <source>
        <dbReference type="ARBA" id="ARBA00022723"/>
    </source>
</evidence>
<evidence type="ECO:0000256" key="3">
    <source>
        <dbReference type="ARBA" id="ARBA00022801"/>
    </source>
</evidence>
<evidence type="ECO:0000313" key="7">
    <source>
        <dbReference type="EMBL" id="KCZ73143.1"/>
    </source>
</evidence>
<dbReference type="Gene3D" id="3.40.140.10">
    <property type="entry name" value="Cytidine Deaminase, domain 2"/>
    <property type="match status" value="1"/>
</dbReference>
<sequence length="129" mass="14481">MKIAKDTLLFILGVSKSSAPLEFAGMLAAIGDIITEVVLVPGTESSDESAVMKLFMLPNIPTIGTVHSHPTSNRNPSRDDLELFRRKGKYHIIVGAPYDMYSWTCYNNKGEPINLEVVDYEFKEEDENW</sequence>
<keyword evidence="5" id="KW-0482">Metalloprotease</keyword>
<accession>A0A062V9B6</accession>
<dbReference type="GO" id="GO:0000502">
    <property type="term" value="C:proteasome complex"/>
    <property type="evidence" value="ECO:0007669"/>
    <property type="project" value="UniProtKB-KW"/>
</dbReference>
<evidence type="ECO:0000256" key="4">
    <source>
        <dbReference type="ARBA" id="ARBA00022833"/>
    </source>
</evidence>
<name>A0A062V9B6_9EURY</name>
<dbReference type="InterPro" id="IPR028090">
    <property type="entry name" value="JAB_dom_prok"/>
</dbReference>
<evidence type="ECO:0000313" key="8">
    <source>
        <dbReference type="Proteomes" id="UP000027153"/>
    </source>
</evidence>
<dbReference type="GO" id="GO:0006508">
    <property type="term" value="P:proteolysis"/>
    <property type="evidence" value="ECO:0007669"/>
    <property type="project" value="UniProtKB-KW"/>
</dbReference>
<dbReference type="SUPFAM" id="SSF102712">
    <property type="entry name" value="JAB1/MPN domain"/>
    <property type="match status" value="1"/>
</dbReference>
<reference evidence="7 8" key="1">
    <citation type="journal article" date="2013" name="Nature">
        <title>Anaerobic oxidation of methane coupled to nitrate reduction in a novel archaeal lineage.</title>
        <authorList>
            <person name="Haroon M.F."/>
            <person name="Hu S."/>
            <person name="Shi Y."/>
            <person name="Imelfort M."/>
            <person name="Keller J."/>
            <person name="Hugenholtz P."/>
            <person name="Yuan Z."/>
            <person name="Tyson G.W."/>
        </authorList>
    </citation>
    <scope>NUCLEOTIDE SEQUENCE [LARGE SCALE GENOMIC DNA]</scope>
    <source>
        <strain evidence="7 8">ANME-2d</strain>
    </source>
</reference>